<dbReference type="Pfam" id="PF00535">
    <property type="entry name" value="Glycos_transf_2"/>
    <property type="match status" value="1"/>
</dbReference>
<dbReference type="InterPro" id="IPR050834">
    <property type="entry name" value="Glycosyltransf_2"/>
</dbReference>
<name>A0A291GW18_9MICO</name>
<dbReference type="EMBL" id="CP023564">
    <property type="protein sequence ID" value="ATG54399.1"/>
    <property type="molecule type" value="Genomic_DNA"/>
</dbReference>
<evidence type="ECO:0000313" key="3">
    <source>
        <dbReference type="Proteomes" id="UP000217889"/>
    </source>
</evidence>
<proteinExistence type="predicted"/>
<dbReference type="KEGG" id="bgg:CFK41_06160"/>
<reference evidence="2 3" key="1">
    <citation type="journal article" date="2014" name="Int. J. Syst. Evol. Microbiol.">
        <title>Brachybacterium ginsengisoli sp. nov., isolated from soil of a ginseng field.</title>
        <authorList>
            <person name="Hoang V.A."/>
            <person name="Kim Y.J."/>
            <person name="Nguyen N.L."/>
            <person name="Yang D.C."/>
        </authorList>
    </citation>
    <scope>NUCLEOTIDE SEQUENCE [LARGE SCALE GENOMIC DNA]</scope>
    <source>
        <strain evidence="2 3">DCY80</strain>
    </source>
</reference>
<dbReference type="OrthoDB" id="153025at2"/>
<gene>
    <name evidence="2" type="ORF">CFK41_06160</name>
</gene>
<dbReference type="InterPro" id="IPR029044">
    <property type="entry name" value="Nucleotide-diphossugar_trans"/>
</dbReference>
<dbReference type="InterPro" id="IPR001173">
    <property type="entry name" value="Glyco_trans_2-like"/>
</dbReference>
<dbReference type="GO" id="GO:0016740">
    <property type="term" value="F:transferase activity"/>
    <property type="evidence" value="ECO:0007669"/>
    <property type="project" value="UniProtKB-KW"/>
</dbReference>
<keyword evidence="3" id="KW-1185">Reference proteome</keyword>
<dbReference type="AlphaFoldDB" id="A0A291GW18"/>
<accession>A0A291GW18</accession>
<sequence>MTVVMPVFNGARTLRRSLGSVLDQTRSDLELIVVDDASTDDTAHIVEEVAQGDSRVRLIRRERSGGPAAARNTGIASGTGRYLAFCDADDLWLPDKLERQLTLAEAEGASLVYSGYHRVDAGFAGSAADFVPEGRVVRVPTRVTRAALRRGNVIGNLTAVVDLQRTGPVSLPDIPGAEDWALWLLIVGAGGAAVGIDEPLALYRADQPGSHSADRTRAVRAVWQVLRQQERLSMPGAAANLFLGAVAALRKNRI</sequence>
<dbReference type="Proteomes" id="UP000217889">
    <property type="component" value="Chromosome"/>
</dbReference>
<evidence type="ECO:0000313" key="2">
    <source>
        <dbReference type="EMBL" id="ATG54399.1"/>
    </source>
</evidence>
<dbReference type="PANTHER" id="PTHR43685:SF2">
    <property type="entry name" value="GLYCOSYLTRANSFERASE 2-LIKE DOMAIN-CONTAINING PROTEIN"/>
    <property type="match status" value="1"/>
</dbReference>
<evidence type="ECO:0000259" key="1">
    <source>
        <dbReference type="Pfam" id="PF00535"/>
    </source>
</evidence>
<dbReference type="CDD" id="cd00761">
    <property type="entry name" value="Glyco_tranf_GTA_type"/>
    <property type="match status" value="1"/>
</dbReference>
<dbReference type="PANTHER" id="PTHR43685">
    <property type="entry name" value="GLYCOSYLTRANSFERASE"/>
    <property type="match status" value="1"/>
</dbReference>
<feature type="domain" description="Glycosyltransferase 2-like" evidence="1">
    <location>
        <begin position="2"/>
        <end position="120"/>
    </location>
</feature>
<keyword evidence="2" id="KW-0808">Transferase</keyword>
<protein>
    <submittedName>
        <fullName evidence="2">Glycosyl transferase family 2</fullName>
    </submittedName>
</protein>
<dbReference type="Gene3D" id="3.90.550.10">
    <property type="entry name" value="Spore Coat Polysaccharide Biosynthesis Protein SpsA, Chain A"/>
    <property type="match status" value="1"/>
</dbReference>
<dbReference type="SUPFAM" id="SSF53448">
    <property type="entry name" value="Nucleotide-diphospho-sugar transferases"/>
    <property type="match status" value="1"/>
</dbReference>
<organism evidence="2 3">
    <name type="scientific">Brachybacterium ginsengisoli</name>
    <dbReference type="NCBI Taxonomy" id="1331682"/>
    <lineage>
        <taxon>Bacteria</taxon>
        <taxon>Bacillati</taxon>
        <taxon>Actinomycetota</taxon>
        <taxon>Actinomycetes</taxon>
        <taxon>Micrococcales</taxon>
        <taxon>Dermabacteraceae</taxon>
        <taxon>Brachybacterium</taxon>
    </lineage>
</organism>